<dbReference type="RefSeq" id="WP_022635546.1">
    <property type="nucleotide sequence ID" value="NZ_AP014939.1"/>
</dbReference>
<proteinExistence type="predicted"/>
<accession>A0A0K2S3E5</accession>
<dbReference type="AlphaFoldDB" id="A0A0K2S3E5"/>
<keyword evidence="2" id="KW-0614">Plasmid</keyword>
<dbReference type="Pfam" id="PF10502">
    <property type="entry name" value="Peptidase_S26"/>
    <property type="match status" value="1"/>
</dbReference>
<feature type="domain" description="Peptidase S26" evidence="1">
    <location>
        <begin position="18"/>
        <end position="172"/>
    </location>
</feature>
<dbReference type="InterPro" id="IPR019533">
    <property type="entry name" value="Peptidase_S26"/>
</dbReference>
<evidence type="ECO:0000259" key="1">
    <source>
        <dbReference type="Pfam" id="PF10502"/>
    </source>
</evidence>
<geneLocation type="plasmid" evidence="2">
    <name>pKHM-1</name>
</geneLocation>
<dbReference type="EMBL" id="AP014939">
    <property type="protein sequence ID" value="BAS21626.1"/>
    <property type="molecule type" value="Genomic_DNA"/>
</dbReference>
<sequence length="176" mass="20146">MRFHLTKYFVKKESWKRFAVKAGVTLLILWAAGAAFASRYRIGIDPQQEKCLPGYTFFLIDLKDQSLEKGAVYAFSAKNMEPFYKDGTRMVKILTGMPGDKVEINDKWKITVNGDVVGEGLQLAGKLHLPESHFYGKSTLKDDNYWFMGKSSFSFDSRYWGTVKNDQIIGRAYPLF</sequence>
<dbReference type="Gene3D" id="2.10.109.10">
    <property type="entry name" value="Umud Fragment, subunit A"/>
    <property type="match status" value="1"/>
</dbReference>
<reference evidence="2" key="1">
    <citation type="submission" date="2015-08" db="EMBL/GenBank/DDBJ databases">
        <title>Complete DNA Sequence of Pseudomonas syringae pv. actinidiae, the Causal Agent of Kiwifruit Canker Disease.</title>
        <authorList>
            <person name="Rikkerink E.H.A."/>
            <person name="Fineran P.C."/>
        </authorList>
    </citation>
    <scope>NUCLEOTIDE SEQUENCE</scope>
    <source>
        <strain evidence="2">KHM 243</strain>
        <plasmid evidence="2">pKHM-1</plasmid>
    </source>
</reference>
<organism evidence="2">
    <name type="scientific">Citrobacter freundii</name>
    <dbReference type="NCBI Taxonomy" id="546"/>
    <lineage>
        <taxon>Bacteria</taxon>
        <taxon>Pseudomonadati</taxon>
        <taxon>Pseudomonadota</taxon>
        <taxon>Gammaproteobacteria</taxon>
        <taxon>Enterobacterales</taxon>
        <taxon>Enterobacteriaceae</taxon>
        <taxon>Citrobacter</taxon>
        <taxon>Citrobacter freundii complex</taxon>
    </lineage>
</organism>
<name>A0A0K2S3E5_CITFR</name>
<gene>
    <name evidence="2" type="primary">trhF</name>
</gene>
<dbReference type="GO" id="GO:0004252">
    <property type="term" value="F:serine-type endopeptidase activity"/>
    <property type="evidence" value="ECO:0007669"/>
    <property type="project" value="InterPro"/>
</dbReference>
<protein>
    <submittedName>
        <fullName evidence="2">Conjugative signal peptidase</fullName>
    </submittedName>
</protein>
<evidence type="ECO:0000313" key="2">
    <source>
        <dbReference type="EMBL" id="BAS21626.1"/>
    </source>
</evidence>
<dbReference type="GO" id="GO:0006465">
    <property type="term" value="P:signal peptide processing"/>
    <property type="evidence" value="ECO:0007669"/>
    <property type="project" value="InterPro"/>
</dbReference>
<dbReference type="CDD" id="cd06530">
    <property type="entry name" value="S26_SPase_I"/>
    <property type="match status" value="1"/>
</dbReference>
<dbReference type="InterPro" id="IPR036286">
    <property type="entry name" value="LexA/Signal_pep-like_sf"/>
</dbReference>
<dbReference type="SUPFAM" id="SSF51306">
    <property type="entry name" value="LexA/Signal peptidase"/>
    <property type="match status" value="1"/>
</dbReference>